<feature type="domain" description="Histidine kinase/HSP90-like ATPase" evidence="2">
    <location>
        <begin position="8"/>
        <end position="144"/>
    </location>
</feature>
<dbReference type="Pfam" id="PF13581">
    <property type="entry name" value="HATPase_c_2"/>
    <property type="match status" value="1"/>
</dbReference>
<keyword evidence="1" id="KW-0808">Transferase</keyword>
<dbReference type="InterPro" id="IPR036890">
    <property type="entry name" value="HATPase_C_sf"/>
</dbReference>
<organism evidence="3 4">
    <name type="scientific">Paenibacillus athensensis</name>
    <dbReference type="NCBI Taxonomy" id="1967502"/>
    <lineage>
        <taxon>Bacteria</taxon>
        <taxon>Bacillati</taxon>
        <taxon>Bacillota</taxon>
        <taxon>Bacilli</taxon>
        <taxon>Bacillales</taxon>
        <taxon>Paenibacillaceae</taxon>
        <taxon>Paenibacillus</taxon>
    </lineage>
</organism>
<evidence type="ECO:0000259" key="2">
    <source>
        <dbReference type="Pfam" id="PF13581"/>
    </source>
</evidence>
<comment type="caution">
    <text evidence="3">The sequence shown here is derived from an EMBL/GenBank/DDBJ whole genome shotgun (WGS) entry which is preliminary data.</text>
</comment>
<accession>A0A4Y8PYF4</accession>
<dbReference type="InterPro" id="IPR050267">
    <property type="entry name" value="Anti-sigma-factor_SerPK"/>
</dbReference>
<name>A0A4Y8PYF4_9BACL</name>
<gene>
    <name evidence="3" type="ORF">B5M42_14770</name>
</gene>
<dbReference type="PANTHER" id="PTHR35526:SF3">
    <property type="entry name" value="ANTI-SIGMA-F FACTOR RSBW"/>
    <property type="match status" value="1"/>
</dbReference>
<evidence type="ECO:0000313" key="3">
    <source>
        <dbReference type="EMBL" id="TFE86352.1"/>
    </source>
</evidence>
<dbReference type="RefSeq" id="WP_134754143.1">
    <property type="nucleotide sequence ID" value="NZ_MYFO02000014.1"/>
</dbReference>
<dbReference type="OrthoDB" id="9798941at2"/>
<dbReference type="SUPFAM" id="SSF55874">
    <property type="entry name" value="ATPase domain of HSP90 chaperone/DNA topoisomerase II/histidine kinase"/>
    <property type="match status" value="1"/>
</dbReference>
<evidence type="ECO:0000313" key="4">
    <source>
        <dbReference type="Proteomes" id="UP000298246"/>
    </source>
</evidence>
<dbReference type="GO" id="GO:0004674">
    <property type="term" value="F:protein serine/threonine kinase activity"/>
    <property type="evidence" value="ECO:0007669"/>
    <property type="project" value="UniProtKB-KW"/>
</dbReference>
<dbReference type="AlphaFoldDB" id="A0A4Y8PYF4"/>
<dbReference type="NCBIfam" id="NF003144">
    <property type="entry name" value="PRK04069.1"/>
    <property type="match status" value="1"/>
</dbReference>
<dbReference type="PANTHER" id="PTHR35526">
    <property type="entry name" value="ANTI-SIGMA-F FACTOR RSBW-RELATED"/>
    <property type="match status" value="1"/>
</dbReference>
<keyword evidence="1" id="KW-0418">Kinase</keyword>
<dbReference type="CDD" id="cd16936">
    <property type="entry name" value="HATPase_RsbW-like"/>
    <property type="match status" value="1"/>
</dbReference>
<dbReference type="Gene3D" id="3.30.565.10">
    <property type="entry name" value="Histidine kinase-like ATPase, C-terminal domain"/>
    <property type="match status" value="1"/>
</dbReference>
<reference evidence="3 4" key="1">
    <citation type="submission" date="2017-03" db="EMBL/GenBank/DDBJ databases">
        <title>Isolation of Levoglucosan Utilizing Bacteria.</title>
        <authorList>
            <person name="Arya A.S."/>
        </authorList>
    </citation>
    <scope>NUCLEOTIDE SEQUENCE [LARGE SCALE GENOMIC DNA]</scope>
    <source>
        <strain evidence="3 4">MEC069</strain>
    </source>
</reference>
<protein>
    <submittedName>
        <fullName evidence="3">Anti-sigma B factor RsbW</fullName>
    </submittedName>
</protein>
<keyword evidence="1" id="KW-0723">Serine/threonine-protein kinase</keyword>
<dbReference type="InterPro" id="IPR003594">
    <property type="entry name" value="HATPase_dom"/>
</dbReference>
<dbReference type="Proteomes" id="UP000298246">
    <property type="component" value="Unassembled WGS sequence"/>
</dbReference>
<keyword evidence="4" id="KW-1185">Reference proteome</keyword>
<evidence type="ECO:0000256" key="1">
    <source>
        <dbReference type="ARBA" id="ARBA00022527"/>
    </source>
</evidence>
<sequence>MSVVRLRVPAEAEYLEIVRLTLYGIASKLGFAFEAIEDMKVAVSEACNNAVLHAYPAEAPGSMELSFELSDVALTIRVRDEGLGVRQESLADTRRPMDDMTPLGGEADFGGLEVGGLGLYLMEALMDEVQVHSEPGGTEVMLVKYI</sequence>
<dbReference type="EMBL" id="MYFO01000019">
    <property type="protein sequence ID" value="TFE86352.1"/>
    <property type="molecule type" value="Genomic_DNA"/>
</dbReference>
<proteinExistence type="predicted"/>